<keyword evidence="4" id="KW-1185">Reference proteome</keyword>
<dbReference type="PROSITE" id="PS50211">
    <property type="entry name" value="DENN"/>
    <property type="match status" value="1"/>
</dbReference>
<feature type="domain" description="UDENN" evidence="2">
    <location>
        <begin position="1"/>
        <end position="177"/>
    </location>
</feature>
<dbReference type="InterPro" id="IPR043153">
    <property type="entry name" value="DENN_C"/>
</dbReference>
<proteinExistence type="predicted"/>
<keyword evidence="1" id="KW-1133">Transmembrane helix</keyword>
<dbReference type="SMART" id="SM00799">
    <property type="entry name" value="DENN"/>
    <property type="match status" value="1"/>
</dbReference>
<sequence length="177" mass="19832">MGDLSRGEKPGGEEMGTPFPADVNTAISEPFASLLTILGTELCLQLLVQLLTEQKILLTSVQPDLLAHIAQALISIIYPLRWVLVYIPFIHIRCIHVIQSPSPYLIGVDSRFFEFFRLPQGENITCIDLDTRNFRAATENAFKDTKCLPRVSVFFDTLATCLFIVPGNFVPFWVSLC</sequence>
<dbReference type="GO" id="GO:0032483">
    <property type="term" value="P:regulation of Rab protein signal transduction"/>
    <property type="evidence" value="ECO:0007669"/>
    <property type="project" value="TreeGrafter"/>
</dbReference>
<dbReference type="PANTHER" id="PTHR12296:SF30">
    <property type="entry name" value="DENN DOMAIN-CONTAINING PROTEIN CRAG"/>
    <property type="match status" value="1"/>
</dbReference>
<dbReference type="PANTHER" id="PTHR12296">
    <property type="entry name" value="DENN DOMAIN-CONTAINING PROTEIN 4"/>
    <property type="match status" value="1"/>
</dbReference>
<protein>
    <recommendedName>
        <fullName evidence="2">UDENN domain-containing protein</fullName>
    </recommendedName>
</protein>
<dbReference type="InterPro" id="IPR037516">
    <property type="entry name" value="Tripartite_DENN"/>
</dbReference>
<dbReference type="Pfam" id="PF02141">
    <property type="entry name" value="DENN"/>
    <property type="match status" value="1"/>
</dbReference>
<dbReference type="EMBL" id="UYRU01054300">
    <property type="protein sequence ID" value="VDN12608.1"/>
    <property type="molecule type" value="Genomic_DNA"/>
</dbReference>
<organism evidence="3 4">
    <name type="scientific">Dibothriocephalus latus</name>
    <name type="common">Fish tapeworm</name>
    <name type="synonym">Diphyllobothrium latum</name>
    <dbReference type="NCBI Taxonomy" id="60516"/>
    <lineage>
        <taxon>Eukaryota</taxon>
        <taxon>Metazoa</taxon>
        <taxon>Spiralia</taxon>
        <taxon>Lophotrochozoa</taxon>
        <taxon>Platyhelminthes</taxon>
        <taxon>Cestoda</taxon>
        <taxon>Eucestoda</taxon>
        <taxon>Diphyllobothriidea</taxon>
        <taxon>Diphyllobothriidae</taxon>
        <taxon>Dibothriocephalus</taxon>
    </lineage>
</organism>
<dbReference type="Gene3D" id="3.40.50.11500">
    <property type="match status" value="1"/>
</dbReference>
<dbReference type="Proteomes" id="UP000281553">
    <property type="component" value="Unassembled WGS sequence"/>
</dbReference>
<dbReference type="InterPro" id="IPR051696">
    <property type="entry name" value="DENN_Domain_GEFs"/>
</dbReference>
<evidence type="ECO:0000313" key="4">
    <source>
        <dbReference type="Proteomes" id="UP000281553"/>
    </source>
</evidence>
<dbReference type="GO" id="GO:0005085">
    <property type="term" value="F:guanyl-nucleotide exchange factor activity"/>
    <property type="evidence" value="ECO:0007669"/>
    <property type="project" value="UniProtKB-ARBA"/>
</dbReference>
<evidence type="ECO:0000313" key="3">
    <source>
        <dbReference type="EMBL" id="VDN12608.1"/>
    </source>
</evidence>
<gene>
    <name evidence="3" type="ORF">DILT_LOCUS8439</name>
</gene>
<evidence type="ECO:0000259" key="2">
    <source>
        <dbReference type="PROSITE" id="PS50211"/>
    </source>
</evidence>
<dbReference type="InterPro" id="IPR001194">
    <property type="entry name" value="cDENN_dom"/>
</dbReference>
<evidence type="ECO:0000256" key="1">
    <source>
        <dbReference type="SAM" id="Phobius"/>
    </source>
</evidence>
<dbReference type="AlphaFoldDB" id="A0A3P7LRH9"/>
<name>A0A3P7LRH9_DIBLA</name>
<dbReference type="OrthoDB" id="75250at2759"/>
<feature type="transmembrane region" description="Helical" evidence="1">
    <location>
        <begin position="153"/>
        <end position="174"/>
    </location>
</feature>
<keyword evidence="1" id="KW-0472">Membrane</keyword>
<keyword evidence="1" id="KW-0812">Transmembrane</keyword>
<accession>A0A3P7LRH9</accession>
<dbReference type="GO" id="GO:0031410">
    <property type="term" value="C:cytoplasmic vesicle"/>
    <property type="evidence" value="ECO:0007669"/>
    <property type="project" value="TreeGrafter"/>
</dbReference>
<reference evidence="3 4" key="1">
    <citation type="submission" date="2018-11" db="EMBL/GenBank/DDBJ databases">
        <authorList>
            <consortium name="Pathogen Informatics"/>
        </authorList>
    </citation>
    <scope>NUCLEOTIDE SEQUENCE [LARGE SCALE GENOMIC DNA]</scope>
</reference>